<proteinExistence type="predicted"/>
<dbReference type="Proteomes" id="UP000238327">
    <property type="component" value="Chromosome"/>
</dbReference>
<dbReference type="OrthoDB" id="8759063at2"/>
<dbReference type="InterPro" id="IPR008861">
    <property type="entry name" value="GpX-like"/>
</dbReference>
<accession>A0A2R3QVB7</accession>
<gene>
    <name evidence="1" type="ORF">C7A17_24235</name>
</gene>
<dbReference type="EMBL" id="CP027657">
    <property type="protein sequence ID" value="AVO55729.1"/>
    <property type="molecule type" value="Genomic_DNA"/>
</dbReference>
<reference evidence="1 2" key="1">
    <citation type="submission" date="2018-03" db="EMBL/GenBank/DDBJ databases">
        <title>Complete genome sequence and methylome analysis of Pseudomonas mendocina NEB 698.</title>
        <authorList>
            <person name="Morgan R.D."/>
        </authorList>
    </citation>
    <scope>NUCLEOTIDE SEQUENCE [LARGE SCALE GENOMIC DNA]</scope>
    <source>
        <strain evidence="1 2">NEB698</strain>
    </source>
</reference>
<organism evidence="1 2">
    <name type="scientific">Ectopseudomonas mendocina</name>
    <name type="common">Pseudomonas mendocina</name>
    <dbReference type="NCBI Taxonomy" id="300"/>
    <lineage>
        <taxon>Bacteria</taxon>
        <taxon>Pseudomonadati</taxon>
        <taxon>Pseudomonadota</taxon>
        <taxon>Gammaproteobacteria</taxon>
        <taxon>Pseudomonadales</taxon>
        <taxon>Pseudomonadaceae</taxon>
        <taxon>Ectopseudomonas</taxon>
    </lineage>
</organism>
<evidence type="ECO:0000313" key="2">
    <source>
        <dbReference type="Proteomes" id="UP000238327"/>
    </source>
</evidence>
<sequence>MPTVIAAQGDTVDSICWDYYGRTAGVTEAVLDANPGLADLGPIIPHGTAVNLPEAAPQAEQPQVVNLWN</sequence>
<dbReference type="RefSeq" id="WP_106741532.1">
    <property type="nucleotide sequence ID" value="NZ_CP027657.1"/>
</dbReference>
<evidence type="ECO:0000313" key="1">
    <source>
        <dbReference type="EMBL" id="AVO55729.1"/>
    </source>
</evidence>
<protein>
    <submittedName>
        <fullName evidence="1">Phage tail protein</fullName>
    </submittedName>
</protein>
<dbReference type="Pfam" id="PF05489">
    <property type="entry name" value="Phage_tail_X"/>
    <property type="match status" value="1"/>
</dbReference>
<dbReference type="AlphaFoldDB" id="A0A2R3QVB7"/>
<name>A0A2R3QVB7_ECTME</name>